<comment type="similarity">
    <text evidence="1">Belongs to the N(4)/N(6)-methyltransferase family.</text>
</comment>
<comment type="catalytic activity">
    <reaction evidence="6">
        <text>a 2'-deoxyadenosine in DNA + S-adenosyl-L-methionine = an N(6)-methyl-2'-deoxyadenosine in DNA + S-adenosyl-L-homocysteine + H(+)</text>
        <dbReference type="Rhea" id="RHEA:15197"/>
        <dbReference type="Rhea" id="RHEA-COMP:12418"/>
        <dbReference type="Rhea" id="RHEA-COMP:12419"/>
        <dbReference type="ChEBI" id="CHEBI:15378"/>
        <dbReference type="ChEBI" id="CHEBI:57856"/>
        <dbReference type="ChEBI" id="CHEBI:59789"/>
        <dbReference type="ChEBI" id="CHEBI:90615"/>
        <dbReference type="ChEBI" id="CHEBI:90616"/>
        <dbReference type="EC" id="2.1.1.72"/>
    </reaction>
</comment>
<dbReference type="EC" id="2.1.1.72" evidence="2"/>
<gene>
    <name evidence="7" type="ORF">WKW82_03365</name>
</gene>
<evidence type="ECO:0000256" key="1">
    <source>
        <dbReference type="ARBA" id="ARBA00006594"/>
    </source>
</evidence>
<dbReference type="Pfam" id="PF02086">
    <property type="entry name" value="MethyltransfD12"/>
    <property type="match status" value="1"/>
</dbReference>
<evidence type="ECO:0000256" key="3">
    <source>
        <dbReference type="ARBA" id="ARBA00022603"/>
    </source>
</evidence>
<dbReference type="PIRSF" id="PIRSF000398">
    <property type="entry name" value="M_m6A_EcoRV"/>
    <property type="match status" value="1"/>
</dbReference>
<keyword evidence="5" id="KW-0949">S-adenosyl-L-methionine</keyword>
<evidence type="ECO:0000313" key="8">
    <source>
        <dbReference type="Proteomes" id="UP001385892"/>
    </source>
</evidence>
<organism evidence="7 8">
    <name type="scientific">Variovorax rhizosphaerae</name>
    <dbReference type="NCBI Taxonomy" id="1836200"/>
    <lineage>
        <taxon>Bacteria</taxon>
        <taxon>Pseudomonadati</taxon>
        <taxon>Pseudomonadota</taxon>
        <taxon>Betaproteobacteria</taxon>
        <taxon>Burkholderiales</taxon>
        <taxon>Comamonadaceae</taxon>
        <taxon>Variovorax</taxon>
    </lineage>
</organism>
<dbReference type="PANTHER" id="PTHR30481">
    <property type="entry name" value="DNA ADENINE METHYLASE"/>
    <property type="match status" value="1"/>
</dbReference>
<name>A0ABU8WDU2_9BURK</name>
<proteinExistence type="inferred from homology"/>
<evidence type="ECO:0000256" key="2">
    <source>
        <dbReference type="ARBA" id="ARBA00011900"/>
    </source>
</evidence>
<dbReference type="InterPro" id="IPR029063">
    <property type="entry name" value="SAM-dependent_MTases_sf"/>
</dbReference>
<dbReference type="SUPFAM" id="SSF53335">
    <property type="entry name" value="S-adenosyl-L-methionine-dependent methyltransferases"/>
    <property type="match status" value="1"/>
</dbReference>
<keyword evidence="4" id="KW-0808">Transferase</keyword>
<accession>A0ABU8WDU2</accession>
<evidence type="ECO:0000313" key="7">
    <source>
        <dbReference type="EMBL" id="MEJ8845667.1"/>
    </source>
</evidence>
<evidence type="ECO:0000256" key="6">
    <source>
        <dbReference type="ARBA" id="ARBA00047942"/>
    </source>
</evidence>
<protein>
    <recommendedName>
        <fullName evidence="2">site-specific DNA-methyltransferase (adenine-specific)</fullName>
        <ecNumber evidence="2">2.1.1.72</ecNumber>
    </recommendedName>
</protein>
<dbReference type="PANTHER" id="PTHR30481:SF2">
    <property type="entry name" value="SITE-SPECIFIC DNA-METHYLTRANSFERASE (ADENINE-SPECIFIC)"/>
    <property type="match status" value="1"/>
</dbReference>
<dbReference type="InterPro" id="IPR012263">
    <property type="entry name" value="M_m6A_EcoRV"/>
</dbReference>
<dbReference type="EMBL" id="JBBKZT010000001">
    <property type="protein sequence ID" value="MEJ8845667.1"/>
    <property type="molecule type" value="Genomic_DNA"/>
</dbReference>
<dbReference type="Proteomes" id="UP001385892">
    <property type="component" value="Unassembled WGS sequence"/>
</dbReference>
<dbReference type="Gene3D" id="3.40.50.150">
    <property type="entry name" value="Vaccinia Virus protein VP39"/>
    <property type="match status" value="1"/>
</dbReference>
<keyword evidence="3 7" id="KW-0489">Methyltransferase</keyword>
<sequence length="300" mass="34231">MMHSPLRYPGGKSDFLAVAAEIFQLSGFTGLHVVEPYAGSAAIALGLLDFGLTPSVLLLERDPLLFGFWHSVFCRPEELIARFQELPITLETWHSLQHYLKVSNPMSQDLVALGLAGLFFNRTNFSGILNAGPIGGKQQSSVYDISCRTNKDDIIVRILTLSTLASKVDVQFGDAIALMAKMANRSDCFFYLDPPYFKKGESLYRHFYRLGQHKELANTLSTVEFKWLLSYDDHHVIEFLYEAFNVRRCNFQYSARSYSKRDELLISNFELPNGSKRDLKTARRQRHRTAFFEKSTPHAR</sequence>
<dbReference type="GO" id="GO:0008168">
    <property type="term" value="F:methyltransferase activity"/>
    <property type="evidence" value="ECO:0007669"/>
    <property type="project" value="UniProtKB-KW"/>
</dbReference>
<comment type="caution">
    <text evidence="7">The sequence shown here is derived from an EMBL/GenBank/DDBJ whole genome shotgun (WGS) entry which is preliminary data.</text>
</comment>
<evidence type="ECO:0000256" key="4">
    <source>
        <dbReference type="ARBA" id="ARBA00022679"/>
    </source>
</evidence>
<evidence type="ECO:0000256" key="5">
    <source>
        <dbReference type="ARBA" id="ARBA00022691"/>
    </source>
</evidence>
<keyword evidence="8" id="KW-1185">Reference proteome</keyword>
<dbReference type="Gene3D" id="1.10.1020.10">
    <property type="entry name" value="Adenine-specific Methyltransferase, Domain 2"/>
    <property type="match status" value="1"/>
</dbReference>
<reference evidence="7 8" key="1">
    <citation type="submission" date="2024-03" db="EMBL/GenBank/DDBJ databases">
        <title>Novel species of the genus Variovorax.</title>
        <authorList>
            <person name="Liu Q."/>
            <person name="Xin Y.-H."/>
        </authorList>
    </citation>
    <scope>NUCLEOTIDE SEQUENCE [LARGE SCALE GENOMIC DNA]</scope>
    <source>
        <strain evidence="7 8">KACC 18900</strain>
    </source>
</reference>
<dbReference type="InterPro" id="IPR023095">
    <property type="entry name" value="Ade_MeTrfase_dom_2"/>
</dbReference>
<dbReference type="InterPro" id="IPR012327">
    <property type="entry name" value="MeTrfase_D12"/>
</dbReference>
<dbReference type="GO" id="GO:0032259">
    <property type="term" value="P:methylation"/>
    <property type="evidence" value="ECO:0007669"/>
    <property type="project" value="UniProtKB-KW"/>
</dbReference>
<dbReference type="RefSeq" id="WP_340340822.1">
    <property type="nucleotide sequence ID" value="NZ_JBBKZT010000001.1"/>
</dbReference>